<sequence length="79" mass="9391">MKEPDNDPIRKMVMDALSSHGIEYNMNEQANEEAIFEEAIFEEAMEDAKEFFVFCKLLTRHFMIDVLRVMQYPNRCLIL</sequence>
<evidence type="ECO:0000313" key="1">
    <source>
        <dbReference type="EMBL" id="GKV21389.1"/>
    </source>
</evidence>
<keyword evidence="2" id="KW-1185">Reference proteome</keyword>
<protein>
    <submittedName>
        <fullName evidence="1">Uncharacterized protein</fullName>
    </submittedName>
</protein>
<reference evidence="1 2" key="1">
    <citation type="journal article" date="2021" name="Commun. Biol.">
        <title>The genome of Shorea leprosula (Dipterocarpaceae) highlights the ecological relevance of drought in aseasonal tropical rainforests.</title>
        <authorList>
            <person name="Ng K.K.S."/>
            <person name="Kobayashi M.J."/>
            <person name="Fawcett J.A."/>
            <person name="Hatakeyama M."/>
            <person name="Paape T."/>
            <person name="Ng C.H."/>
            <person name="Ang C.C."/>
            <person name="Tnah L.H."/>
            <person name="Lee C.T."/>
            <person name="Nishiyama T."/>
            <person name="Sese J."/>
            <person name="O'Brien M.J."/>
            <person name="Copetti D."/>
            <person name="Mohd Noor M.I."/>
            <person name="Ong R.C."/>
            <person name="Putra M."/>
            <person name="Sireger I.Z."/>
            <person name="Indrioko S."/>
            <person name="Kosugi Y."/>
            <person name="Izuno A."/>
            <person name="Isagi Y."/>
            <person name="Lee S.L."/>
            <person name="Shimizu K.K."/>
        </authorList>
    </citation>
    <scope>NUCLEOTIDE SEQUENCE [LARGE SCALE GENOMIC DNA]</scope>
    <source>
        <strain evidence="1">214</strain>
    </source>
</reference>
<dbReference type="EMBL" id="BPVZ01000057">
    <property type="protein sequence ID" value="GKV21389.1"/>
    <property type="molecule type" value="Genomic_DNA"/>
</dbReference>
<dbReference type="AlphaFoldDB" id="A0AAV5KAC6"/>
<gene>
    <name evidence="1" type="ORF">SLEP1_g31373</name>
</gene>
<organism evidence="1 2">
    <name type="scientific">Rubroshorea leprosula</name>
    <dbReference type="NCBI Taxonomy" id="152421"/>
    <lineage>
        <taxon>Eukaryota</taxon>
        <taxon>Viridiplantae</taxon>
        <taxon>Streptophyta</taxon>
        <taxon>Embryophyta</taxon>
        <taxon>Tracheophyta</taxon>
        <taxon>Spermatophyta</taxon>
        <taxon>Magnoliopsida</taxon>
        <taxon>eudicotyledons</taxon>
        <taxon>Gunneridae</taxon>
        <taxon>Pentapetalae</taxon>
        <taxon>rosids</taxon>
        <taxon>malvids</taxon>
        <taxon>Malvales</taxon>
        <taxon>Dipterocarpaceae</taxon>
        <taxon>Rubroshorea</taxon>
    </lineage>
</organism>
<name>A0AAV5KAC6_9ROSI</name>
<evidence type="ECO:0000313" key="2">
    <source>
        <dbReference type="Proteomes" id="UP001054252"/>
    </source>
</evidence>
<proteinExistence type="predicted"/>
<accession>A0AAV5KAC6</accession>
<comment type="caution">
    <text evidence="1">The sequence shown here is derived from an EMBL/GenBank/DDBJ whole genome shotgun (WGS) entry which is preliminary data.</text>
</comment>
<dbReference type="Proteomes" id="UP001054252">
    <property type="component" value="Unassembled WGS sequence"/>
</dbReference>